<proteinExistence type="predicted"/>
<organism evidence="1 2">
    <name type="scientific">Rangifer tarandus platyrhynchus</name>
    <name type="common">Svalbard reindeer</name>
    <dbReference type="NCBI Taxonomy" id="3082113"/>
    <lineage>
        <taxon>Eukaryota</taxon>
        <taxon>Metazoa</taxon>
        <taxon>Chordata</taxon>
        <taxon>Craniata</taxon>
        <taxon>Vertebrata</taxon>
        <taxon>Euteleostomi</taxon>
        <taxon>Mammalia</taxon>
        <taxon>Eutheria</taxon>
        <taxon>Laurasiatheria</taxon>
        <taxon>Artiodactyla</taxon>
        <taxon>Ruminantia</taxon>
        <taxon>Pecora</taxon>
        <taxon>Cervidae</taxon>
        <taxon>Odocoileinae</taxon>
        <taxon>Rangifer</taxon>
    </lineage>
</organism>
<accession>A0ACB1MJY4</accession>
<dbReference type="Proteomes" id="UP001162501">
    <property type="component" value="Chromosome 34"/>
</dbReference>
<evidence type="ECO:0000313" key="2">
    <source>
        <dbReference type="Proteomes" id="UP001162501"/>
    </source>
</evidence>
<gene>
    <name evidence="1" type="ORF">MRATA1EN22A_LOCUS22364</name>
</gene>
<reference evidence="1" key="1">
    <citation type="submission" date="2025-03" db="EMBL/GenBank/DDBJ databases">
        <authorList>
            <consortium name="ELIXIR-Norway"/>
            <consortium name="Elixir Norway"/>
        </authorList>
    </citation>
    <scope>NUCLEOTIDE SEQUENCE</scope>
</reference>
<dbReference type="EMBL" id="OZ243562">
    <property type="protein sequence ID" value="CAN0501806.1"/>
    <property type="molecule type" value="Genomic_DNA"/>
</dbReference>
<protein>
    <submittedName>
        <fullName evidence="1">Uncharacterized protein</fullName>
    </submittedName>
</protein>
<evidence type="ECO:0000313" key="1">
    <source>
        <dbReference type="EMBL" id="CAN0501806.1"/>
    </source>
</evidence>
<name>A0ACB1MJY4_RANTA</name>
<sequence length="115" mass="12717">MDGERACFFQAGVQPPQGVMRNSRSERGKISSNTEENWNGHCICGSKSKLKAQGCPQITCSETDCDRNGRRCGGRKASRDLGTFLQIVCLWCELVVAWKMHVLRCFEGQGLAGMT</sequence>